<reference evidence="1" key="1">
    <citation type="journal article" date="2014" name="Front. Microbiol.">
        <title>High frequency of phylogenetically diverse reductive dehalogenase-homologous genes in deep subseafloor sedimentary metagenomes.</title>
        <authorList>
            <person name="Kawai M."/>
            <person name="Futagami T."/>
            <person name="Toyoda A."/>
            <person name="Takaki Y."/>
            <person name="Nishi S."/>
            <person name="Hori S."/>
            <person name="Arai W."/>
            <person name="Tsubouchi T."/>
            <person name="Morono Y."/>
            <person name="Uchiyama I."/>
            <person name="Ito T."/>
            <person name="Fujiyama A."/>
            <person name="Inagaki F."/>
            <person name="Takami H."/>
        </authorList>
    </citation>
    <scope>NUCLEOTIDE SEQUENCE</scope>
    <source>
        <strain evidence="1">Expedition CK06-06</strain>
    </source>
</reference>
<dbReference type="EMBL" id="BARW01020046">
    <property type="protein sequence ID" value="GAJ01711.1"/>
    <property type="molecule type" value="Genomic_DNA"/>
</dbReference>
<accession>X1UP94</accession>
<sequence>MKTLAAIQSFIQNRRALNRRPNTLDWYEGKLNRFADLYP</sequence>
<comment type="caution">
    <text evidence="1">The sequence shown here is derived from an EMBL/GenBank/DDBJ whole genome shotgun (WGS) entry which is preliminary data.</text>
</comment>
<proteinExistence type="predicted"/>
<organism evidence="1">
    <name type="scientific">marine sediment metagenome</name>
    <dbReference type="NCBI Taxonomy" id="412755"/>
    <lineage>
        <taxon>unclassified sequences</taxon>
        <taxon>metagenomes</taxon>
        <taxon>ecological metagenomes</taxon>
    </lineage>
</organism>
<gene>
    <name evidence="1" type="ORF">S12H4_33943</name>
</gene>
<feature type="non-terminal residue" evidence="1">
    <location>
        <position position="39"/>
    </location>
</feature>
<dbReference type="AlphaFoldDB" id="X1UP94"/>
<evidence type="ECO:0000313" key="1">
    <source>
        <dbReference type="EMBL" id="GAJ01711.1"/>
    </source>
</evidence>
<protein>
    <submittedName>
        <fullName evidence="1">Uncharacterized protein</fullName>
    </submittedName>
</protein>
<name>X1UP94_9ZZZZ</name>